<evidence type="ECO:0000313" key="3">
    <source>
        <dbReference type="EMBL" id="RKS25659.1"/>
    </source>
</evidence>
<dbReference type="Gene3D" id="3.40.630.30">
    <property type="match status" value="1"/>
</dbReference>
<feature type="domain" description="N-acetyltransferase" evidence="2">
    <location>
        <begin position="1"/>
        <end position="149"/>
    </location>
</feature>
<evidence type="ECO:0000259" key="2">
    <source>
        <dbReference type="PROSITE" id="PS51186"/>
    </source>
</evidence>
<dbReference type="InterPro" id="IPR000182">
    <property type="entry name" value="GNAT_dom"/>
</dbReference>
<name>A0A495MMQ5_9FLAO</name>
<accession>A0A495MMQ5</accession>
<dbReference type="OrthoDB" id="9803233at2"/>
<dbReference type="PANTHER" id="PTHR13947:SF37">
    <property type="entry name" value="LD18367P"/>
    <property type="match status" value="1"/>
</dbReference>
<dbReference type="PANTHER" id="PTHR13947">
    <property type="entry name" value="GNAT FAMILY N-ACETYLTRANSFERASE"/>
    <property type="match status" value="1"/>
</dbReference>
<evidence type="ECO:0000313" key="4">
    <source>
        <dbReference type="Proteomes" id="UP000277579"/>
    </source>
</evidence>
<dbReference type="SUPFAM" id="SSF55729">
    <property type="entry name" value="Acyl-CoA N-acyltransferases (Nat)"/>
    <property type="match status" value="1"/>
</dbReference>
<gene>
    <name evidence="3" type="ORF">CLV94_0697</name>
</gene>
<organism evidence="3 4">
    <name type="scientific">Flavobacterium endophyticum</name>
    <dbReference type="NCBI Taxonomy" id="1540163"/>
    <lineage>
        <taxon>Bacteria</taxon>
        <taxon>Pseudomonadati</taxon>
        <taxon>Bacteroidota</taxon>
        <taxon>Flavobacteriia</taxon>
        <taxon>Flavobacteriales</taxon>
        <taxon>Flavobacteriaceae</taxon>
        <taxon>Flavobacterium</taxon>
    </lineage>
</organism>
<dbReference type="InterPro" id="IPR016181">
    <property type="entry name" value="Acyl_CoA_acyltransferase"/>
</dbReference>
<keyword evidence="4" id="KW-1185">Reference proteome</keyword>
<keyword evidence="1 3" id="KW-0808">Transferase</keyword>
<sequence length="152" mass="17526">MSIKRTNSEDSDFQKLVILLDQDLKIKDGDEHSFFSQYNKLDHIKNVVLYYHEGIPTGCGAFKHYADTTVEIKRMFVLPETRGKGIAYKVLEELETWAKELGYSAYILETGQKMVEAIKLYEKAGYHRIPNYGQYENIESSVCMAKSQVKTI</sequence>
<reference evidence="3 4" key="1">
    <citation type="submission" date="2018-10" db="EMBL/GenBank/DDBJ databases">
        <title>Genomic Encyclopedia of Archaeal and Bacterial Type Strains, Phase II (KMG-II): from individual species to whole genera.</title>
        <authorList>
            <person name="Goeker M."/>
        </authorList>
    </citation>
    <scope>NUCLEOTIDE SEQUENCE [LARGE SCALE GENOMIC DNA]</scope>
    <source>
        <strain evidence="3 4">DSM 29537</strain>
    </source>
</reference>
<protein>
    <submittedName>
        <fullName evidence="3">Acetyltransferase (GNAT) family protein</fullName>
    </submittedName>
</protein>
<dbReference type="PROSITE" id="PS51186">
    <property type="entry name" value="GNAT"/>
    <property type="match status" value="1"/>
</dbReference>
<dbReference type="EMBL" id="RBLC01000001">
    <property type="protein sequence ID" value="RKS25659.1"/>
    <property type="molecule type" value="Genomic_DNA"/>
</dbReference>
<dbReference type="RefSeq" id="WP_121375042.1">
    <property type="nucleotide sequence ID" value="NZ_RBLC01000001.1"/>
</dbReference>
<proteinExistence type="predicted"/>
<dbReference type="AlphaFoldDB" id="A0A495MMQ5"/>
<dbReference type="GO" id="GO:0008080">
    <property type="term" value="F:N-acetyltransferase activity"/>
    <property type="evidence" value="ECO:0007669"/>
    <property type="project" value="InterPro"/>
</dbReference>
<dbReference type="Pfam" id="PF00583">
    <property type="entry name" value="Acetyltransf_1"/>
    <property type="match status" value="1"/>
</dbReference>
<evidence type="ECO:0000256" key="1">
    <source>
        <dbReference type="ARBA" id="ARBA00022679"/>
    </source>
</evidence>
<dbReference type="CDD" id="cd04301">
    <property type="entry name" value="NAT_SF"/>
    <property type="match status" value="1"/>
</dbReference>
<dbReference type="Proteomes" id="UP000277579">
    <property type="component" value="Unassembled WGS sequence"/>
</dbReference>
<dbReference type="InterPro" id="IPR050769">
    <property type="entry name" value="NAT_camello-type"/>
</dbReference>
<comment type="caution">
    <text evidence="3">The sequence shown here is derived from an EMBL/GenBank/DDBJ whole genome shotgun (WGS) entry which is preliminary data.</text>
</comment>